<protein>
    <submittedName>
        <fullName evidence="2">GNAT family N-acetyltransferase</fullName>
    </submittedName>
</protein>
<dbReference type="SUPFAM" id="SSF55729">
    <property type="entry name" value="Acyl-CoA N-acyltransferases (Nat)"/>
    <property type="match status" value="1"/>
</dbReference>
<dbReference type="Gene3D" id="3.40.630.30">
    <property type="match status" value="1"/>
</dbReference>
<evidence type="ECO:0000313" key="2">
    <source>
        <dbReference type="EMBL" id="MFC5406438.1"/>
    </source>
</evidence>
<dbReference type="CDD" id="cd04301">
    <property type="entry name" value="NAT_SF"/>
    <property type="match status" value="1"/>
</dbReference>
<gene>
    <name evidence="2" type="ORF">ACFPOF_27215</name>
</gene>
<accession>A0ABW0HZQ0</accession>
<dbReference type="PROSITE" id="PS51186">
    <property type="entry name" value="GNAT"/>
    <property type="match status" value="1"/>
</dbReference>
<sequence length="145" mass="16331">MQIVKIESEQQLKQAFDIRLQVFVEEQGVPRELEMDEYDVSLEACSHFLALNDEVPVATGRYKTLEQGIAKMQRIAVLKQCRGLGVGKELLLAMEEDAKRSGYVATVLDSQCSAEGFYTKLGYTTISDEPFLDAGIQHVRMKKLL</sequence>
<proteinExistence type="predicted"/>
<comment type="caution">
    <text evidence="2">The sequence shown here is derived from an EMBL/GenBank/DDBJ whole genome shotgun (WGS) entry which is preliminary data.</text>
</comment>
<keyword evidence="3" id="KW-1185">Reference proteome</keyword>
<dbReference type="Pfam" id="PF13673">
    <property type="entry name" value="Acetyltransf_10"/>
    <property type="match status" value="1"/>
</dbReference>
<feature type="domain" description="N-acetyltransferase" evidence="1">
    <location>
        <begin position="2"/>
        <end position="145"/>
    </location>
</feature>
<dbReference type="PANTHER" id="PTHR13355">
    <property type="entry name" value="GLUCOSAMINE 6-PHOSPHATE N-ACETYLTRANSFERASE"/>
    <property type="match status" value="1"/>
</dbReference>
<dbReference type="InterPro" id="IPR000182">
    <property type="entry name" value="GNAT_dom"/>
</dbReference>
<dbReference type="Proteomes" id="UP001596113">
    <property type="component" value="Unassembled WGS sequence"/>
</dbReference>
<evidence type="ECO:0000313" key="3">
    <source>
        <dbReference type="Proteomes" id="UP001596113"/>
    </source>
</evidence>
<dbReference type="RefSeq" id="WP_378138513.1">
    <property type="nucleotide sequence ID" value="NZ_JBHSMI010000052.1"/>
</dbReference>
<dbReference type="InterPro" id="IPR016181">
    <property type="entry name" value="Acyl_CoA_acyltransferase"/>
</dbReference>
<dbReference type="PANTHER" id="PTHR13355:SF11">
    <property type="entry name" value="GLUCOSAMINE 6-PHOSPHATE N-ACETYLTRANSFERASE"/>
    <property type="match status" value="1"/>
</dbReference>
<reference evidence="3" key="1">
    <citation type="journal article" date="2019" name="Int. J. Syst. Evol. Microbiol.">
        <title>The Global Catalogue of Microorganisms (GCM) 10K type strain sequencing project: providing services to taxonomists for standard genome sequencing and annotation.</title>
        <authorList>
            <consortium name="The Broad Institute Genomics Platform"/>
            <consortium name="The Broad Institute Genome Sequencing Center for Infectious Disease"/>
            <person name="Wu L."/>
            <person name="Ma J."/>
        </authorList>
    </citation>
    <scope>NUCLEOTIDE SEQUENCE [LARGE SCALE GENOMIC DNA]</scope>
    <source>
        <strain evidence="3">CGMCC 1.18575</strain>
    </source>
</reference>
<dbReference type="InterPro" id="IPR039143">
    <property type="entry name" value="GNPNAT1-like"/>
</dbReference>
<evidence type="ECO:0000259" key="1">
    <source>
        <dbReference type="PROSITE" id="PS51186"/>
    </source>
</evidence>
<organism evidence="2 3">
    <name type="scientific">Cohnella soli</name>
    <dbReference type="NCBI Taxonomy" id="425005"/>
    <lineage>
        <taxon>Bacteria</taxon>
        <taxon>Bacillati</taxon>
        <taxon>Bacillota</taxon>
        <taxon>Bacilli</taxon>
        <taxon>Bacillales</taxon>
        <taxon>Paenibacillaceae</taxon>
        <taxon>Cohnella</taxon>
    </lineage>
</organism>
<name>A0ABW0HZQ0_9BACL</name>
<dbReference type="EMBL" id="JBHSMI010000052">
    <property type="protein sequence ID" value="MFC5406438.1"/>
    <property type="molecule type" value="Genomic_DNA"/>
</dbReference>